<reference evidence="1 2" key="1">
    <citation type="journal article" date="2013" name="Genome Biol.">
        <title>The genome sequence of the most widely cultivated cacao type and its use to identify candidate genes regulating pod color.</title>
        <authorList>
            <person name="Motamayor J.C."/>
            <person name="Mockaitis K."/>
            <person name="Schmutz J."/>
            <person name="Haiminen N."/>
            <person name="Iii D.L."/>
            <person name="Cornejo O."/>
            <person name="Findley S.D."/>
            <person name="Zheng P."/>
            <person name="Utro F."/>
            <person name="Royaert S."/>
            <person name="Saski C."/>
            <person name="Jenkins J."/>
            <person name="Podicheti R."/>
            <person name="Zhao M."/>
            <person name="Scheffler B.E."/>
            <person name="Stack J.C."/>
            <person name="Feltus F.A."/>
            <person name="Mustiga G.M."/>
            <person name="Amores F."/>
            <person name="Phillips W."/>
            <person name="Marelli J.P."/>
            <person name="May G.D."/>
            <person name="Shapiro H."/>
            <person name="Ma J."/>
            <person name="Bustamante C.D."/>
            <person name="Schnell R.J."/>
            <person name="Main D."/>
            <person name="Gilbert D."/>
            <person name="Parida L."/>
            <person name="Kuhn D.N."/>
        </authorList>
    </citation>
    <scope>NUCLEOTIDE SEQUENCE [LARGE SCALE GENOMIC DNA]</scope>
    <source>
        <strain evidence="2">cv. Matina 1-6</strain>
    </source>
</reference>
<name>A0A061EE95_THECC</name>
<dbReference type="Pfam" id="PF08284">
    <property type="entry name" value="RVP_2"/>
    <property type="match status" value="1"/>
</dbReference>
<dbReference type="OMA" id="NEPPFSI"/>
<dbReference type="PANTHER" id="PTHR15503:SF45">
    <property type="entry name" value="RNA-DIRECTED DNA POLYMERASE HOMOLOG"/>
    <property type="match status" value="1"/>
</dbReference>
<dbReference type="InterPro" id="IPR032567">
    <property type="entry name" value="RTL1-rel"/>
</dbReference>
<dbReference type="CDD" id="cd00303">
    <property type="entry name" value="retropepsin_like"/>
    <property type="match status" value="1"/>
</dbReference>
<dbReference type="Gramene" id="EOY03241">
    <property type="protein sequence ID" value="EOY03241"/>
    <property type="gene ID" value="TCM_017930"/>
</dbReference>
<dbReference type="Gene3D" id="2.40.70.10">
    <property type="entry name" value="Acid Proteases"/>
    <property type="match status" value="1"/>
</dbReference>
<dbReference type="HOGENOM" id="CLU_103547_0_0_1"/>
<dbReference type="EMBL" id="CM001882">
    <property type="protein sequence ID" value="EOY03241.1"/>
    <property type="molecule type" value="Genomic_DNA"/>
</dbReference>
<sequence length="234" mass="26640">MSPRTTKSIKSDKPTVFEDASPIVALNKLSGIPWLRAIPTESAKAIKKLCKDRVRREEKLLVSTPLKEVFVAEWEYESCVVRVKDKDTLVNLVVLNTLDFDVILGMDWLSPYHASVDCYHKLLRFDFPNEPPFSIQGDRSNAPTNLISVMSTRRLLRQDCSGYLAMVRDTQVKVGDISQVSVVNEFMDVFLEELPSLPPEREIEFCIDLIPDTRPISIPPHRMAPAELKKLKDQ</sequence>
<proteinExistence type="predicted"/>
<dbReference type="Proteomes" id="UP000026915">
    <property type="component" value="Chromosome 4"/>
</dbReference>
<dbReference type="AlphaFoldDB" id="A0A061EE95"/>
<protein>
    <recommendedName>
        <fullName evidence="3">Gag protease polyprotein-like protein</fullName>
    </recommendedName>
</protein>
<keyword evidence="2" id="KW-1185">Reference proteome</keyword>
<organism evidence="1 2">
    <name type="scientific">Theobroma cacao</name>
    <name type="common">Cacao</name>
    <name type="synonym">Cocoa</name>
    <dbReference type="NCBI Taxonomy" id="3641"/>
    <lineage>
        <taxon>Eukaryota</taxon>
        <taxon>Viridiplantae</taxon>
        <taxon>Streptophyta</taxon>
        <taxon>Embryophyta</taxon>
        <taxon>Tracheophyta</taxon>
        <taxon>Spermatophyta</taxon>
        <taxon>Magnoliopsida</taxon>
        <taxon>eudicotyledons</taxon>
        <taxon>Gunneridae</taxon>
        <taxon>Pentapetalae</taxon>
        <taxon>rosids</taxon>
        <taxon>malvids</taxon>
        <taxon>Malvales</taxon>
        <taxon>Malvaceae</taxon>
        <taxon>Byttnerioideae</taxon>
        <taxon>Theobroma</taxon>
    </lineage>
</organism>
<dbReference type="eggNOG" id="KOG0017">
    <property type="taxonomic scope" value="Eukaryota"/>
</dbReference>
<evidence type="ECO:0000313" key="2">
    <source>
        <dbReference type="Proteomes" id="UP000026915"/>
    </source>
</evidence>
<dbReference type="InParanoid" id="A0A061EE95"/>
<dbReference type="InterPro" id="IPR021109">
    <property type="entry name" value="Peptidase_aspartic_dom_sf"/>
</dbReference>
<accession>A0A061EE95</accession>
<evidence type="ECO:0000313" key="1">
    <source>
        <dbReference type="EMBL" id="EOY03241.1"/>
    </source>
</evidence>
<dbReference type="PANTHER" id="PTHR15503">
    <property type="entry name" value="LDOC1 RELATED"/>
    <property type="match status" value="1"/>
</dbReference>
<evidence type="ECO:0008006" key="3">
    <source>
        <dbReference type="Google" id="ProtNLM"/>
    </source>
</evidence>
<gene>
    <name evidence="1" type="ORF">TCM_017930</name>
</gene>